<name>A0ABD0PN06_CIRMR</name>
<accession>A0ABD0PN06</accession>
<comment type="caution">
    <text evidence="1">The sequence shown here is derived from an EMBL/GenBank/DDBJ whole genome shotgun (WGS) entry which is preliminary data.</text>
</comment>
<reference evidence="1 2" key="1">
    <citation type="submission" date="2024-05" db="EMBL/GenBank/DDBJ databases">
        <title>Genome sequencing and assembly of Indian major carp, Cirrhinus mrigala (Hamilton, 1822).</title>
        <authorList>
            <person name="Mohindra V."/>
            <person name="Chowdhury L.M."/>
            <person name="Lal K."/>
            <person name="Jena J.K."/>
        </authorList>
    </citation>
    <scope>NUCLEOTIDE SEQUENCE [LARGE SCALE GENOMIC DNA]</scope>
    <source>
        <strain evidence="1">CM1030</strain>
        <tissue evidence="1">Blood</tissue>
    </source>
</reference>
<evidence type="ECO:0000313" key="2">
    <source>
        <dbReference type="Proteomes" id="UP001529510"/>
    </source>
</evidence>
<keyword evidence="2" id="KW-1185">Reference proteome</keyword>
<evidence type="ECO:0000313" key="1">
    <source>
        <dbReference type="EMBL" id="KAL0175412.1"/>
    </source>
</evidence>
<dbReference type="AlphaFoldDB" id="A0ABD0PN06"/>
<proteinExistence type="predicted"/>
<protein>
    <submittedName>
        <fullName evidence="1">Uncharacterized protein</fullName>
    </submittedName>
</protein>
<dbReference type="EMBL" id="JAMKFB020000014">
    <property type="protein sequence ID" value="KAL0175412.1"/>
    <property type="molecule type" value="Genomic_DNA"/>
</dbReference>
<gene>
    <name evidence="1" type="ORF">M9458_027742</name>
</gene>
<feature type="non-terminal residue" evidence="1">
    <location>
        <position position="50"/>
    </location>
</feature>
<organism evidence="1 2">
    <name type="scientific">Cirrhinus mrigala</name>
    <name type="common">Mrigala</name>
    <dbReference type="NCBI Taxonomy" id="683832"/>
    <lineage>
        <taxon>Eukaryota</taxon>
        <taxon>Metazoa</taxon>
        <taxon>Chordata</taxon>
        <taxon>Craniata</taxon>
        <taxon>Vertebrata</taxon>
        <taxon>Euteleostomi</taxon>
        <taxon>Actinopterygii</taxon>
        <taxon>Neopterygii</taxon>
        <taxon>Teleostei</taxon>
        <taxon>Ostariophysi</taxon>
        <taxon>Cypriniformes</taxon>
        <taxon>Cyprinidae</taxon>
        <taxon>Labeoninae</taxon>
        <taxon>Labeonini</taxon>
        <taxon>Cirrhinus</taxon>
    </lineage>
</organism>
<feature type="non-terminal residue" evidence="1">
    <location>
        <position position="1"/>
    </location>
</feature>
<sequence>SLSAPPESTEVNDNSFISFLSFDGLKESVCQLRDKLEDFCKEELKKISDR</sequence>
<dbReference type="Proteomes" id="UP001529510">
    <property type="component" value="Unassembled WGS sequence"/>
</dbReference>